<keyword evidence="2" id="KW-1185">Reference proteome</keyword>
<accession>A0A9N9JBG7</accession>
<gene>
    <name evidence="1" type="ORF">AMORRO_LOCUS16647</name>
</gene>
<comment type="caution">
    <text evidence="1">The sequence shown here is derived from an EMBL/GenBank/DDBJ whole genome shotgun (WGS) entry which is preliminary data.</text>
</comment>
<proteinExistence type="predicted"/>
<dbReference type="EMBL" id="CAJVPV010047023">
    <property type="protein sequence ID" value="CAG8771870.1"/>
    <property type="molecule type" value="Genomic_DNA"/>
</dbReference>
<protein>
    <submittedName>
        <fullName evidence="1">9636_t:CDS:1</fullName>
    </submittedName>
</protein>
<dbReference type="AlphaFoldDB" id="A0A9N9JBG7"/>
<organism evidence="1 2">
    <name type="scientific">Acaulospora morrowiae</name>
    <dbReference type="NCBI Taxonomy" id="94023"/>
    <lineage>
        <taxon>Eukaryota</taxon>
        <taxon>Fungi</taxon>
        <taxon>Fungi incertae sedis</taxon>
        <taxon>Mucoromycota</taxon>
        <taxon>Glomeromycotina</taxon>
        <taxon>Glomeromycetes</taxon>
        <taxon>Diversisporales</taxon>
        <taxon>Acaulosporaceae</taxon>
        <taxon>Acaulospora</taxon>
    </lineage>
</organism>
<sequence>DATEVLDLNREESPSHVELFDVHRHFICRVLQVSHHPSDNSMSVVGVFIGKHQVQKGVANASMDKPIHYTPYYLHLPRYRDRLHCPKAFTHLPCINHTIAHGDTTRGTHQLHPFLELVRNGSLLVRIFRSEILTIRRKDLAKGMHDLEFTNSYERMMITGM</sequence>
<dbReference type="Proteomes" id="UP000789342">
    <property type="component" value="Unassembled WGS sequence"/>
</dbReference>
<evidence type="ECO:0000313" key="2">
    <source>
        <dbReference type="Proteomes" id="UP000789342"/>
    </source>
</evidence>
<evidence type="ECO:0000313" key="1">
    <source>
        <dbReference type="EMBL" id="CAG8771870.1"/>
    </source>
</evidence>
<feature type="non-terminal residue" evidence="1">
    <location>
        <position position="161"/>
    </location>
</feature>
<name>A0A9N9JBG7_9GLOM</name>
<reference evidence="1" key="1">
    <citation type="submission" date="2021-06" db="EMBL/GenBank/DDBJ databases">
        <authorList>
            <person name="Kallberg Y."/>
            <person name="Tangrot J."/>
            <person name="Rosling A."/>
        </authorList>
    </citation>
    <scope>NUCLEOTIDE SEQUENCE</scope>
    <source>
        <strain evidence="1">CL551</strain>
    </source>
</reference>
<feature type="non-terminal residue" evidence="1">
    <location>
        <position position="1"/>
    </location>
</feature>